<protein>
    <submittedName>
        <fullName evidence="1">Non-essential glycogen phosphorylase</fullName>
        <ecNumber evidence="1">2.4.1.1</ecNumber>
    </submittedName>
</protein>
<name>A0ACC3SA33_9PEZI</name>
<dbReference type="Proteomes" id="UP001320706">
    <property type="component" value="Unassembled WGS sequence"/>
</dbReference>
<keyword evidence="1" id="KW-0328">Glycosyltransferase</keyword>
<evidence type="ECO:0000313" key="2">
    <source>
        <dbReference type="Proteomes" id="UP001320706"/>
    </source>
</evidence>
<reference evidence="1" key="1">
    <citation type="submission" date="2024-02" db="EMBL/GenBank/DDBJ databases">
        <title>Metagenome Assembled Genome of Zalaria obscura JY119.</title>
        <authorList>
            <person name="Vighnesh L."/>
            <person name="Jagadeeshwari U."/>
            <person name="Venkata Ramana C."/>
            <person name="Sasikala C."/>
        </authorList>
    </citation>
    <scope>NUCLEOTIDE SEQUENCE</scope>
    <source>
        <strain evidence="1">JY119</strain>
    </source>
</reference>
<gene>
    <name evidence="1" type="primary">GPH1</name>
    <name evidence="1" type="ORF">M8818_006406</name>
</gene>
<organism evidence="1 2">
    <name type="scientific">Zalaria obscura</name>
    <dbReference type="NCBI Taxonomy" id="2024903"/>
    <lineage>
        <taxon>Eukaryota</taxon>
        <taxon>Fungi</taxon>
        <taxon>Dikarya</taxon>
        <taxon>Ascomycota</taxon>
        <taxon>Pezizomycotina</taxon>
        <taxon>Dothideomycetes</taxon>
        <taxon>Dothideomycetidae</taxon>
        <taxon>Dothideales</taxon>
        <taxon>Zalariaceae</taxon>
        <taxon>Zalaria</taxon>
    </lineage>
</organism>
<sequence>MATAAPRERKPSTSAPISDLQGPIGPPGVSRPKHKRTVTGFGPGEIKAVEASIPEGQREAYGQSAKEFTTKDEFEAEAVKHIETTLARSLFNCDEAAAYAGTALAFRDRLIIEWNKTQQNQTFANPKRVYYLSLEFLMGRALDNAMLNVGLKDIAKEGLSDLGFRMEDIVSQERDAALGNGGLGRLAACFLDSMASLNYPAWGYGLRYKYGIFKQEIIDGYQVEIPDYWLDFNPWEFPRHDVAVDIQFYGNVRKYMDESTGKQVSVWENGEIVTAVAFDVPIPGYQTATTNNLRLWSSKASGGEFDFQKFNSGDYESSVADQQRAETISAVLYPNDNLDRGKELRLKQQYFWCAASLFDIVRRFKKSKKAWKEFPSQVAIQLNDTHPTLAIPELQRILVDIEGLEWDEAWSIVQNTFGYTNHTVMPEALEKWSVPLLQYLLPRHLQIIYDINLNFLQYVERTFPKEREMLGRVSIIEESQPKMVRMAYLAVIGSHKVNGVAELHSDLVRTTIFKDFVKIYGPDKFTNVTNGITPRRWLHQANPRLSDLIASKLGGHDFLKDLTMLNQVEKYVDDKAFRKEFQEIKYANKVRLAKYIKDTMGVSVNPAALFDIQVKRIHEYKRQQLNIFGVIHRYLTLKKMSPEERKKVTPRVSIFGGKAAPGYWQAKNIIHLINAVGKVVNADKEIGDALKVIFLEDYNVSKAEIITPASDISEHISTAGTEASGTSNMKFVLNGGLIIGTCDGANIEITREIGEQNIFLFGNLAEDVEDLRHAHFYSEFHLDDDLAAVFKAIREGMFGDAESFTALVNSVTDHGDYYLVSDDFHSYVETHKLIDEAYQSQEEWVTKCITAVSRMGFFTSDRCIDEYAEMIWNVEPLNPKVNGA</sequence>
<keyword evidence="2" id="KW-1185">Reference proteome</keyword>
<evidence type="ECO:0000313" key="1">
    <source>
        <dbReference type="EMBL" id="KAK8198539.1"/>
    </source>
</evidence>
<proteinExistence type="predicted"/>
<keyword evidence="1" id="KW-0808">Transferase</keyword>
<dbReference type="EC" id="2.4.1.1" evidence="1"/>
<accession>A0ACC3SA33</accession>
<comment type="caution">
    <text evidence="1">The sequence shown here is derived from an EMBL/GenBank/DDBJ whole genome shotgun (WGS) entry which is preliminary data.</text>
</comment>
<dbReference type="EMBL" id="JAMKPW020000040">
    <property type="protein sequence ID" value="KAK8198539.1"/>
    <property type="molecule type" value="Genomic_DNA"/>
</dbReference>